<sequence>MLACGLLPAYSPAGRLAYQSVRLPVSPPACQSVSQSVSLPVPQAIVRQALLTAGLSEHASLMGKCALRAGRSLNVHIWVRRTDIDFEAETRGRQCQRPMTQIKHAVEQAWRE</sequence>
<accession>A0A448XT74</accession>
<dbReference type="AlphaFoldDB" id="A0A448XT74"/>
<dbReference type="EMBL" id="CAAALY010298173">
    <property type="protein sequence ID" value="VEL44411.1"/>
    <property type="molecule type" value="Genomic_DNA"/>
</dbReference>
<evidence type="ECO:0000313" key="2">
    <source>
        <dbReference type="Proteomes" id="UP000784294"/>
    </source>
</evidence>
<reference evidence="1" key="1">
    <citation type="submission" date="2018-11" db="EMBL/GenBank/DDBJ databases">
        <authorList>
            <consortium name="Pathogen Informatics"/>
        </authorList>
    </citation>
    <scope>NUCLEOTIDE SEQUENCE</scope>
</reference>
<comment type="caution">
    <text evidence="1">The sequence shown here is derived from an EMBL/GenBank/DDBJ whole genome shotgun (WGS) entry which is preliminary data.</text>
</comment>
<name>A0A448XT74_9PLAT</name>
<proteinExistence type="predicted"/>
<organism evidence="1 2">
    <name type="scientific">Protopolystoma xenopodis</name>
    <dbReference type="NCBI Taxonomy" id="117903"/>
    <lineage>
        <taxon>Eukaryota</taxon>
        <taxon>Metazoa</taxon>
        <taxon>Spiralia</taxon>
        <taxon>Lophotrochozoa</taxon>
        <taxon>Platyhelminthes</taxon>
        <taxon>Monogenea</taxon>
        <taxon>Polyopisthocotylea</taxon>
        <taxon>Polystomatidea</taxon>
        <taxon>Polystomatidae</taxon>
        <taxon>Protopolystoma</taxon>
    </lineage>
</organism>
<dbReference type="Proteomes" id="UP000784294">
    <property type="component" value="Unassembled WGS sequence"/>
</dbReference>
<keyword evidence="2" id="KW-1185">Reference proteome</keyword>
<protein>
    <submittedName>
        <fullName evidence="1">Uncharacterized protein</fullName>
    </submittedName>
</protein>
<gene>
    <name evidence="1" type="ORF">PXEA_LOCUS37851</name>
</gene>
<evidence type="ECO:0000313" key="1">
    <source>
        <dbReference type="EMBL" id="VEL44411.1"/>
    </source>
</evidence>